<keyword evidence="1" id="KW-0472">Membrane</keyword>
<dbReference type="EMBL" id="CP086239">
    <property type="protein sequence ID" value="WAG59172.1"/>
    <property type="molecule type" value="Genomic_DNA"/>
</dbReference>
<evidence type="ECO:0000256" key="1">
    <source>
        <dbReference type="SAM" id="Phobius"/>
    </source>
</evidence>
<sequence>MYCNRFLGSGYGTGGGMFLMMVFGFLVFSAFVFLVFKLMKVNSPSSFSSSNLALDILNERYAKGEINEEEYTKKKTILSRKN</sequence>
<evidence type="ECO:0000259" key="2">
    <source>
        <dbReference type="Pfam" id="PF09851"/>
    </source>
</evidence>
<evidence type="ECO:0000313" key="4">
    <source>
        <dbReference type="Proteomes" id="UP001164733"/>
    </source>
</evidence>
<proteinExistence type="predicted"/>
<dbReference type="InterPro" id="IPR018649">
    <property type="entry name" value="SHOCT"/>
</dbReference>
<dbReference type="AlphaFoldDB" id="A0AA47EFC1"/>
<gene>
    <name evidence="3" type="ORF">LL038_16195</name>
</gene>
<keyword evidence="1" id="KW-1133">Transmembrane helix</keyword>
<keyword evidence="1" id="KW-0812">Transmembrane</keyword>
<feature type="transmembrane region" description="Helical" evidence="1">
    <location>
        <begin position="15"/>
        <end position="36"/>
    </location>
</feature>
<dbReference type="Proteomes" id="UP001164733">
    <property type="component" value="Chromosome"/>
</dbReference>
<feature type="domain" description="SHOCT" evidence="2">
    <location>
        <begin position="53"/>
        <end position="78"/>
    </location>
</feature>
<name>A0AA47EFC1_9CLOT</name>
<protein>
    <submittedName>
        <fullName evidence="3">SHOCT domain-containing protein</fullName>
    </submittedName>
</protein>
<accession>A0AA47EFC1</accession>
<dbReference type="Pfam" id="PF09851">
    <property type="entry name" value="SHOCT"/>
    <property type="match status" value="1"/>
</dbReference>
<reference evidence="3" key="1">
    <citation type="submission" date="2021-11" db="EMBL/GenBank/DDBJ databases">
        <title>Clostridia strains as spoilage organisms.</title>
        <authorList>
            <person name="Wambui J."/>
            <person name="Stevens M.J.A."/>
            <person name="Stephan R."/>
        </authorList>
    </citation>
    <scope>NUCLEOTIDE SEQUENCE</scope>
    <source>
        <strain evidence="3">CF009</strain>
    </source>
</reference>
<evidence type="ECO:0000313" key="3">
    <source>
        <dbReference type="EMBL" id="WAG59172.1"/>
    </source>
</evidence>
<dbReference type="RefSeq" id="WP_216123744.1">
    <property type="nucleotide sequence ID" value="NZ_CP077618.1"/>
</dbReference>
<organism evidence="3 4">
    <name type="scientific">Clostridium estertheticum</name>
    <dbReference type="NCBI Taxonomy" id="238834"/>
    <lineage>
        <taxon>Bacteria</taxon>
        <taxon>Bacillati</taxon>
        <taxon>Bacillota</taxon>
        <taxon>Clostridia</taxon>
        <taxon>Eubacteriales</taxon>
        <taxon>Clostridiaceae</taxon>
        <taxon>Clostridium</taxon>
    </lineage>
</organism>